<organism evidence="2 3">
    <name type="scientific">Devosia nanyangense</name>
    <dbReference type="NCBI Taxonomy" id="1228055"/>
    <lineage>
        <taxon>Bacteria</taxon>
        <taxon>Pseudomonadati</taxon>
        <taxon>Pseudomonadota</taxon>
        <taxon>Alphaproteobacteria</taxon>
        <taxon>Hyphomicrobiales</taxon>
        <taxon>Devosiaceae</taxon>
        <taxon>Devosia</taxon>
    </lineage>
</organism>
<dbReference type="AlphaFoldDB" id="A0A933NXD2"/>
<dbReference type="EMBL" id="JACRAF010000016">
    <property type="protein sequence ID" value="MBI4921080.1"/>
    <property type="molecule type" value="Genomic_DNA"/>
</dbReference>
<feature type="region of interest" description="Disordered" evidence="1">
    <location>
        <begin position="1"/>
        <end position="51"/>
    </location>
</feature>
<evidence type="ECO:0000256" key="1">
    <source>
        <dbReference type="SAM" id="MobiDB-lite"/>
    </source>
</evidence>
<gene>
    <name evidence="2" type="ORF">HY834_04975</name>
</gene>
<reference evidence="2" key="1">
    <citation type="submission" date="2020-07" db="EMBL/GenBank/DDBJ databases">
        <title>Huge and variable diversity of episymbiotic CPR bacteria and DPANN archaea in groundwater ecosystems.</title>
        <authorList>
            <person name="He C.Y."/>
            <person name="Keren R."/>
            <person name="Whittaker M."/>
            <person name="Farag I.F."/>
            <person name="Doudna J."/>
            <person name="Cate J.H.D."/>
            <person name="Banfield J.F."/>
        </authorList>
    </citation>
    <scope>NUCLEOTIDE SEQUENCE</scope>
    <source>
        <strain evidence="2">NC_groundwater_1586_Pr3_B-0.1um_66_15</strain>
    </source>
</reference>
<name>A0A933NXD2_9HYPH</name>
<evidence type="ECO:0000313" key="2">
    <source>
        <dbReference type="EMBL" id="MBI4921080.1"/>
    </source>
</evidence>
<proteinExistence type="predicted"/>
<accession>A0A933NXD2</accession>
<evidence type="ECO:0000313" key="3">
    <source>
        <dbReference type="Proteomes" id="UP000782610"/>
    </source>
</evidence>
<feature type="compositionally biased region" description="Basic and acidic residues" evidence="1">
    <location>
        <begin position="1"/>
        <end position="42"/>
    </location>
</feature>
<comment type="caution">
    <text evidence="2">The sequence shown here is derived from an EMBL/GenBank/DDBJ whole genome shotgun (WGS) entry which is preliminary data.</text>
</comment>
<protein>
    <submittedName>
        <fullName evidence="2">Uncharacterized protein</fullName>
    </submittedName>
</protein>
<sequence length="51" mass="5899">MARKPNYDFERKERERLKNEKKAARASEKAKPVAAETDKTPEEPQPGTQQN</sequence>
<dbReference type="Proteomes" id="UP000782610">
    <property type="component" value="Unassembled WGS sequence"/>
</dbReference>